<evidence type="ECO:0000313" key="2">
    <source>
        <dbReference type="EMBL" id="PYI50990.1"/>
    </source>
</evidence>
<dbReference type="PANTHER" id="PTHR43308:SF5">
    <property type="entry name" value="S-LAYER PROTEIN _ PEPTIDOGLYCAN ENDO-BETA-N-ACETYLGLUCOSAMINIDASE"/>
    <property type="match status" value="1"/>
</dbReference>
<dbReference type="InterPro" id="IPR001119">
    <property type="entry name" value="SLH_dom"/>
</dbReference>
<keyword evidence="3" id="KW-1185">Reference proteome</keyword>
<dbReference type="PANTHER" id="PTHR43308">
    <property type="entry name" value="OUTER MEMBRANE PROTEIN ALPHA-RELATED"/>
    <property type="match status" value="1"/>
</dbReference>
<dbReference type="EMBL" id="QJVJ01000015">
    <property type="protein sequence ID" value="PYI50990.1"/>
    <property type="molecule type" value="Genomic_DNA"/>
</dbReference>
<feature type="domain" description="SLH" evidence="1">
    <location>
        <begin position="269"/>
        <end position="332"/>
    </location>
</feature>
<accession>A0A2V5KAZ4</accession>
<protein>
    <recommendedName>
        <fullName evidence="1">SLH domain-containing protein</fullName>
    </recommendedName>
</protein>
<evidence type="ECO:0000259" key="1">
    <source>
        <dbReference type="PROSITE" id="PS51272"/>
    </source>
</evidence>
<feature type="domain" description="SLH" evidence="1">
    <location>
        <begin position="208"/>
        <end position="268"/>
    </location>
</feature>
<dbReference type="PROSITE" id="PS51272">
    <property type="entry name" value="SLH"/>
    <property type="match status" value="3"/>
</dbReference>
<dbReference type="Proteomes" id="UP000247476">
    <property type="component" value="Unassembled WGS sequence"/>
</dbReference>
<evidence type="ECO:0000313" key="3">
    <source>
        <dbReference type="Proteomes" id="UP000247476"/>
    </source>
</evidence>
<organism evidence="2 3">
    <name type="scientific">Paenibacillus flagellatus</name>
    <dbReference type="NCBI Taxonomy" id="2211139"/>
    <lineage>
        <taxon>Bacteria</taxon>
        <taxon>Bacillati</taxon>
        <taxon>Bacillota</taxon>
        <taxon>Bacilli</taxon>
        <taxon>Bacillales</taxon>
        <taxon>Paenibacillaceae</taxon>
        <taxon>Paenibacillus</taxon>
    </lineage>
</organism>
<dbReference type="AlphaFoldDB" id="A0A2V5KAZ4"/>
<sequence>MSVKINGVVKRVIASYETSGGQRITRIFPTAGQLSEALATKPDGIRIEAQDIGDSVKMDLPAAPLLHALEVRPDALLEWSVNGNGLRIPLNILQGVPKEATVTFGIAAAAGSVSDAGNGAIARARGVPLLPHPVVYSLQANDGSSIDWGRTYATLTVALPESANPDQATAVRIDENGRMRFAPAVFSKDGSPLVTIRSPYNGAYSVLRSDHSFADLNGHWAQKDIVLMANKLLVEGRTQDRFVPDDPISRAEFAAMLMRSLGLDDEPDGSAPFRDVAPGAWYAGAVRAAQQHQLIGGFEDGTFRPEAPITREQMAVMIVRAMEYAGHAPNANGAATRTFADESDIAPWADAAVGRLIGASIIRGLTETKFGPREYVSRAQGAVLLKRMLQAMQFINP</sequence>
<feature type="domain" description="SLH" evidence="1">
    <location>
        <begin position="336"/>
        <end position="397"/>
    </location>
</feature>
<dbReference type="Pfam" id="PF00395">
    <property type="entry name" value="SLH"/>
    <property type="match status" value="3"/>
</dbReference>
<gene>
    <name evidence="2" type="ORF">DLM86_26850</name>
</gene>
<dbReference type="InterPro" id="IPR051465">
    <property type="entry name" value="Cell_Envelope_Struct_Comp"/>
</dbReference>
<proteinExistence type="predicted"/>
<name>A0A2V5KAZ4_9BACL</name>
<reference evidence="2 3" key="1">
    <citation type="submission" date="2018-05" db="EMBL/GenBank/DDBJ databases">
        <title>Paenibacillus flagellatus sp. nov., isolated from selenium mineral soil.</title>
        <authorList>
            <person name="Dai X."/>
        </authorList>
    </citation>
    <scope>NUCLEOTIDE SEQUENCE [LARGE SCALE GENOMIC DNA]</scope>
    <source>
        <strain evidence="2 3">DXL2</strain>
    </source>
</reference>
<comment type="caution">
    <text evidence="2">The sequence shown here is derived from an EMBL/GenBank/DDBJ whole genome shotgun (WGS) entry which is preliminary data.</text>
</comment>